<dbReference type="GO" id="GO:0005524">
    <property type="term" value="F:ATP binding"/>
    <property type="evidence" value="ECO:0007669"/>
    <property type="project" value="UniProtKB-KW"/>
</dbReference>
<evidence type="ECO:0000256" key="2">
    <source>
        <dbReference type="ARBA" id="ARBA00012513"/>
    </source>
</evidence>
<dbReference type="GO" id="GO:0004674">
    <property type="term" value="F:protein serine/threonine kinase activity"/>
    <property type="evidence" value="ECO:0007669"/>
    <property type="project" value="UniProtKB-KW"/>
</dbReference>
<keyword evidence="6 18" id="KW-0812">Transmembrane</keyword>
<dbReference type="PROSITE" id="PS51450">
    <property type="entry name" value="LRR"/>
    <property type="match status" value="1"/>
</dbReference>
<comment type="catalytic activity">
    <reaction evidence="16">
        <text>L-threonyl-[protein] + ATP = O-phospho-L-threonyl-[protein] + ADP + H(+)</text>
        <dbReference type="Rhea" id="RHEA:46608"/>
        <dbReference type="Rhea" id="RHEA-COMP:11060"/>
        <dbReference type="Rhea" id="RHEA-COMP:11605"/>
        <dbReference type="ChEBI" id="CHEBI:15378"/>
        <dbReference type="ChEBI" id="CHEBI:30013"/>
        <dbReference type="ChEBI" id="CHEBI:30616"/>
        <dbReference type="ChEBI" id="CHEBI:61977"/>
        <dbReference type="ChEBI" id="CHEBI:456216"/>
        <dbReference type="EC" id="2.7.11.1"/>
    </reaction>
</comment>
<dbReference type="Pfam" id="PF00069">
    <property type="entry name" value="Pkinase"/>
    <property type="match status" value="1"/>
</dbReference>
<feature type="transmembrane region" description="Helical" evidence="18">
    <location>
        <begin position="663"/>
        <end position="685"/>
    </location>
</feature>
<evidence type="ECO:0000256" key="4">
    <source>
        <dbReference type="ARBA" id="ARBA00022614"/>
    </source>
</evidence>
<evidence type="ECO:0000256" key="3">
    <source>
        <dbReference type="ARBA" id="ARBA00022527"/>
    </source>
</evidence>
<evidence type="ECO:0000256" key="15">
    <source>
        <dbReference type="ARBA" id="ARBA00023180"/>
    </source>
</evidence>
<keyword evidence="13 18" id="KW-0472">Membrane</keyword>
<dbReference type="InterPro" id="IPR001611">
    <property type="entry name" value="Leu-rich_rpt"/>
</dbReference>
<dbReference type="FunFam" id="3.80.10.10:FF:000726">
    <property type="entry name" value="Probably inactive leucine-rich repeat receptor-like protein kinase"/>
    <property type="match status" value="1"/>
</dbReference>
<feature type="domain" description="Protein kinase" evidence="19">
    <location>
        <begin position="726"/>
        <end position="986"/>
    </location>
</feature>
<keyword evidence="9" id="KW-0547">Nucleotide-binding</keyword>
<dbReference type="PANTHER" id="PTHR48053">
    <property type="entry name" value="LEUCINE RICH REPEAT FAMILY PROTEIN, EXPRESSED"/>
    <property type="match status" value="1"/>
</dbReference>
<dbReference type="InterPro" id="IPR055414">
    <property type="entry name" value="LRR_R13L4/SHOC2-like"/>
</dbReference>
<dbReference type="Proteomes" id="UP001293593">
    <property type="component" value="Unassembled WGS sequence"/>
</dbReference>
<dbReference type="InterPro" id="IPR051716">
    <property type="entry name" value="Plant_RL_S/T_kinase"/>
</dbReference>
<keyword evidence="4" id="KW-0433">Leucine-rich repeat</keyword>
<proteinExistence type="predicted"/>
<dbReference type="InterPro" id="IPR032675">
    <property type="entry name" value="LRR_dom_sf"/>
</dbReference>
<dbReference type="Gene3D" id="1.10.510.10">
    <property type="entry name" value="Transferase(Phosphotransferase) domain 1"/>
    <property type="match status" value="1"/>
</dbReference>
<evidence type="ECO:0000256" key="18">
    <source>
        <dbReference type="SAM" id="Phobius"/>
    </source>
</evidence>
<dbReference type="FunFam" id="3.30.200.20:FF:000882">
    <property type="entry name" value="Probably inactive leucine-rich repeat receptor-like protein kinase"/>
    <property type="match status" value="1"/>
</dbReference>
<keyword evidence="12 18" id="KW-1133">Transmembrane helix</keyword>
<keyword evidence="14" id="KW-0675">Receptor</keyword>
<keyword evidence="8" id="KW-0677">Repeat</keyword>
<keyword evidence="7" id="KW-0732">Signal</keyword>
<evidence type="ECO:0000256" key="9">
    <source>
        <dbReference type="ARBA" id="ARBA00022741"/>
    </source>
</evidence>
<dbReference type="Pfam" id="PF08263">
    <property type="entry name" value="LRRNT_2"/>
    <property type="match status" value="1"/>
</dbReference>
<dbReference type="PROSITE" id="PS50011">
    <property type="entry name" value="PROTEIN_KINASE_DOM"/>
    <property type="match status" value="1"/>
</dbReference>
<dbReference type="GO" id="GO:0016020">
    <property type="term" value="C:membrane"/>
    <property type="evidence" value="ECO:0007669"/>
    <property type="project" value="UniProtKB-SubCell"/>
</dbReference>
<evidence type="ECO:0000256" key="17">
    <source>
        <dbReference type="ARBA" id="ARBA00048679"/>
    </source>
</evidence>
<sequence length="993" mass="109816">MFFDGFRCMLLVLTQLGIRGLIQTKRSEWWTPSVVINMARTESKCCITFLFVLIMLTMTMNYVASHEKGEEELLLSFKASINDPLHHLSDWVVTSSSSSICHWNGVTCNTNSHVRAINLSGKNISSYNISSSVFQLPHVEHIDLSDNLLSGGISFSLSSLLYLNLSNNNFTGPVPSSFSRIQILDLSNNMFSGEIPHQIGSLTSLRYVDLGGNVLVGKIPDSVTNMTGLEYLTLASNQLVGEIPPKIVLMKSLKWIYFGYNNLSGEIPERIGELKNLNHLDLVYNNLTGHIPDSLGNLTNLEYLFLYQNKLTGRIPRSIFELRKLVSLDLSDNFLSGEISELVIRLQRLEILHLFSNNFTGKIPNAVTSLPRLQVLQLWSNGLTGEIPEDLGKHSNLTVLDLSTNKLSGKIPDSLCHSGALYKLILFSNSLQGELPNSLTSCTSLRRVRLQNNKFSGGLPSRLTQLPQVYLLDISGNQLSGRIDDRKWNMLSLQMLNLGNNNFSGELPTIFGSTKLEKLDLSENRFSGNIPRRLGSLSELMQLNLSNNKLYGEIPQELTSCRKLVLLDVSHNQLTGQIPTSLGDMPVLSLLDLSDNQFWGKIPENLGRVESLVQLNISHNHFHGHLPATGAFLAINASAVTGNDLCGGSGGLPPCKKGDKNPWFVVLWFAVGFVGFALAAFLVTCSRRRNSLELKRVENEDGTWEIQFFDSKFAKSIAMDDILSSAKAGHVIAKGKNWVSYEGKCMASGMQFEVKEIRDLNSVPLSFWEDLMELGKLRHPNIFKLMGLCRSGKGAFLVYEDAEGKSLSQVVKNLSWESRRKITVGIAKALKFLHAQYSSVILVGDMSSESIIVDGNDIPRLKLSPPALFKGSISSPYVAPEVRNGKEVTEKSDVYGFGVVLIELLTGRRGVGTEEEGSIVEWARFCYSDCHWETWIDPTMKGGKQNDVVEAMNLALHCTAMDPTARPCASVVFKALSAVTCTHSVLSVSALQP</sequence>
<keyword evidence="11" id="KW-0067">ATP-binding</keyword>
<evidence type="ECO:0000313" key="20">
    <source>
        <dbReference type="EMBL" id="KAK4276984.1"/>
    </source>
</evidence>
<evidence type="ECO:0000313" key="21">
    <source>
        <dbReference type="Proteomes" id="UP001293593"/>
    </source>
</evidence>
<evidence type="ECO:0000256" key="10">
    <source>
        <dbReference type="ARBA" id="ARBA00022777"/>
    </source>
</evidence>
<dbReference type="EMBL" id="JAWXYG010000003">
    <property type="protein sequence ID" value="KAK4276984.1"/>
    <property type="molecule type" value="Genomic_DNA"/>
</dbReference>
<accession>A0AAE1MSZ2</accession>
<keyword evidence="15" id="KW-0325">Glycoprotein</keyword>
<dbReference type="AlphaFoldDB" id="A0AAE1MSZ2"/>
<evidence type="ECO:0000256" key="14">
    <source>
        <dbReference type="ARBA" id="ARBA00023170"/>
    </source>
</evidence>
<organism evidence="20 21">
    <name type="scientific">Acacia crassicarpa</name>
    <name type="common">northern wattle</name>
    <dbReference type="NCBI Taxonomy" id="499986"/>
    <lineage>
        <taxon>Eukaryota</taxon>
        <taxon>Viridiplantae</taxon>
        <taxon>Streptophyta</taxon>
        <taxon>Embryophyta</taxon>
        <taxon>Tracheophyta</taxon>
        <taxon>Spermatophyta</taxon>
        <taxon>Magnoliopsida</taxon>
        <taxon>eudicotyledons</taxon>
        <taxon>Gunneridae</taxon>
        <taxon>Pentapetalae</taxon>
        <taxon>rosids</taxon>
        <taxon>fabids</taxon>
        <taxon>Fabales</taxon>
        <taxon>Fabaceae</taxon>
        <taxon>Caesalpinioideae</taxon>
        <taxon>mimosoid clade</taxon>
        <taxon>Acacieae</taxon>
        <taxon>Acacia</taxon>
    </lineage>
</organism>
<dbReference type="SMART" id="SM00369">
    <property type="entry name" value="LRR_TYP"/>
    <property type="match status" value="9"/>
</dbReference>
<dbReference type="Pfam" id="PF13855">
    <property type="entry name" value="LRR_8"/>
    <property type="match status" value="1"/>
</dbReference>
<keyword evidence="5" id="KW-0808">Transferase</keyword>
<dbReference type="PANTHER" id="PTHR48053:SF117">
    <property type="entry name" value="PROTEIN KINASE DOMAIN-CONTAINING PROTEIN"/>
    <property type="match status" value="1"/>
</dbReference>
<comment type="caution">
    <text evidence="20">The sequence shown here is derived from an EMBL/GenBank/DDBJ whole genome shotgun (WGS) entry which is preliminary data.</text>
</comment>
<evidence type="ECO:0000256" key="5">
    <source>
        <dbReference type="ARBA" id="ARBA00022679"/>
    </source>
</evidence>
<comment type="subcellular location">
    <subcellularLocation>
        <location evidence="1">Membrane</location>
        <topology evidence="1">Single-pass type I membrane protein</topology>
    </subcellularLocation>
</comment>
<evidence type="ECO:0000256" key="6">
    <source>
        <dbReference type="ARBA" id="ARBA00022692"/>
    </source>
</evidence>
<keyword evidence="3" id="KW-0723">Serine/threonine-protein kinase</keyword>
<dbReference type="SMART" id="SM00365">
    <property type="entry name" value="LRR_SD22"/>
    <property type="match status" value="4"/>
</dbReference>
<comment type="catalytic activity">
    <reaction evidence="17">
        <text>L-seryl-[protein] + ATP = O-phospho-L-seryl-[protein] + ADP + H(+)</text>
        <dbReference type="Rhea" id="RHEA:17989"/>
        <dbReference type="Rhea" id="RHEA-COMP:9863"/>
        <dbReference type="Rhea" id="RHEA-COMP:11604"/>
        <dbReference type="ChEBI" id="CHEBI:15378"/>
        <dbReference type="ChEBI" id="CHEBI:29999"/>
        <dbReference type="ChEBI" id="CHEBI:30616"/>
        <dbReference type="ChEBI" id="CHEBI:83421"/>
        <dbReference type="ChEBI" id="CHEBI:456216"/>
        <dbReference type="EC" id="2.7.11.1"/>
    </reaction>
</comment>
<dbReference type="SUPFAM" id="SSF56112">
    <property type="entry name" value="Protein kinase-like (PK-like)"/>
    <property type="match status" value="1"/>
</dbReference>
<evidence type="ECO:0000256" key="7">
    <source>
        <dbReference type="ARBA" id="ARBA00022729"/>
    </source>
</evidence>
<evidence type="ECO:0000256" key="11">
    <source>
        <dbReference type="ARBA" id="ARBA00022840"/>
    </source>
</evidence>
<dbReference type="Gene3D" id="3.80.10.10">
    <property type="entry name" value="Ribonuclease Inhibitor"/>
    <property type="match status" value="4"/>
</dbReference>
<dbReference type="Gene3D" id="3.30.200.20">
    <property type="entry name" value="Phosphorylase Kinase, domain 1"/>
    <property type="match status" value="1"/>
</dbReference>
<evidence type="ECO:0000259" key="19">
    <source>
        <dbReference type="PROSITE" id="PS50011"/>
    </source>
</evidence>
<dbReference type="Pfam" id="PF23598">
    <property type="entry name" value="LRR_14"/>
    <property type="match status" value="1"/>
</dbReference>
<keyword evidence="21" id="KW-1185">Reference proteome</keyword>
<dbReference type="InterPro" id="IPR000719">
    <property type="entry name" value="Prot_kinase_dom"/>
</dbReference>
<name>A0AAE1MSZ2_9FABA</name>
<evidence type="ECO:0000256" key="16">
    <source>
        <dbReference type="ARBA" id="ARBA00047899"/>
    </source>
</evidence>
<reference evidence="20" key="1">
    <citation type="submission" date="2023-10" db="EMBL/GenBank/DDBJ databases">
        <title>Chromosome-level genome of the transformable northern wattle, Acacia crassicarpa.</title>
        <authorList>
            <person name="Massaro I."/>
            <person name="Sinha N.R."/>
            <person name="Poethig S."/>
            <person name="Leichty A.R."/>
        </authorList>
    </citation>
    <scope>NUCLEOTIDE SEQUENCE</scope>
    <source>
        <strain evidence="20">Acra3RX</strain>
        <tissue evidence="20">Leaf</tissue>
    </source>
</reference>
<evidence type="ECO:0000256" key="1">
    <source>
        <dbReference type="ARBA" id="ARBA00004479"/>
    </source>
</evidence>
<dbReference type="SUPFAM" id="SSF52058">
    <property type="entry name" value="L domain-like"/>
    <property type="match status" value="2"/>
</dbReference>
<dbReference type="InterPro" id="IPR013210">
    <property type="entry name" value="LRR_N_plant-typ"/>
</dbReference>
<protein>
    <recommendedName>
        <fullName evidence="2">non-specific serine/threonine protein kinase</fullName>
        <ecNumber evidence="2">2.7.11.1</ecNumber>
    </recommendedName>
</protein>
<gene>
    <name evidence="20" type="ORF">QN277_015060</name>
</gene>
<dbReference type="InterPro" id="IPR011009">
    <property type="entry name" value="Kinase-like_dom_sf"/>
</dbReference>
<evidence type="ECO:0000256" key="8">
    <source>
        <dbReference type="ARBA" id="ARBA00022737"/>
    </source>
</evidence>
<evidence type="ECO:0000256" key="13">
    <source>
        <dbReference type="ARBA" id="ARBA00023136"/>
    </source>
</evidence>
<dbReference type="FunFam" id="3.80.10.10:FF:000041">
    <property type="entry name" value="LRR receptor-like serine/threonine-protein kinase ERECTA"/>
    <property type="match status" value="2"/>
</dbReference>
<dbReference type="Pfam" id="PF00560">
    <property type="entry name" value="LRR_1"/>
    <property type="match status" value="6"/>
</dbReference>
<dbReference type="EC" id="2.7.11.1" evidence="2"/>
<dbReference type="InterPro" id="IPR003591">
    <property type="entry name" value="Leu-rich_rpt_typical-subtyp"/>
</dbReference>
<keyword evidence="10" id="KW-0418">Kinase</keyword>
<dbReference type="PRINTS" id="PR00019">
    <property type="entry name" value="LEURICHRPT"/>
</dbReference>
<evidence type="ECO:0000256" key="12">
    <source>
        <dbReference type="ARBA" id="ARBA00022989"/>
    </source>
</evidence>